<proteinExistence type="predicted"/>
<dbReference type="AlphaFoldDB" id="A0A9N9DED5"/>
<dbReference type="InterPro" id="IPR035979">
    <property type="entry name" value="RBD_domain_sf"/>
</dbReference>
<dbReference type="Gene3D" id="3.30.70.330">
    <property type="match status" value="1"/>
</dbReference>
<dbReference type="SUPFAM" id="SSF54928">
    <property type="entry name" value="RNA-binding domain, RBD"/>
    <property type="match status" value="1"/>
</dbReference>
<organism evidence="3 4">
    <name type="scientific">Funneliformis caledonium</name>
    <dbReference type="NCBI Taxonomy" id="1117310"/>
    <lineage>
        <taxon>Eukaryota</taxon>
        <taxon>Fungi</taxon>
        <taxon>Fungi incertae sedis</taxon>
        <taxon>Mucoromycota</taxon>
        <taxon>Glomeromycotina</taxon>
        <taxon>Glomeromycetes</taxon>
        <taxon>Glomerales</taxon>
        <taxon>Glomeraceae</taxon>
        <taxon>Funneliformis</taxon>
    </lineage>
</organism>
<dbReference type="EMBL" id="CAJVPQ010003598">
    <property type="protein sequence ID" value="CAG8632568.1"/>
    <property type="molecule type" value="Genomic_DNA"/>
</dbReference>
<dbReference type="InterPro" id="IPR000504">
    <property type="entry name" value="RRM_dom"/>
</dbReference>
<keyword evidence="4" id="KW-1185">Reference proteome</keyword>
<protein>
    <submittedName>
        <fullName evidence="3">12488_t:CDS:1</fullName>
    </submittedName>
</protein>
<dbReference type="Proteomes" id="UP000789570">
    <property type="component" value="Unassembled WGS sequence"/>
</dbReference>
<evidence type="ECO:0000256" key="1">
    <source>
        <dbReference type="PROSITE-ProRule" id="PRU00176"/>
    </source>
</evidence>
<evidence type="ECO:0000313" key="4">
    <source>
        <dbReference type="Proteomes" id="UP000789570"/>
    </source>
</evidence>
<dbReference type="PROSITE" id="PS50102">
    <property type="entry name" value="RRM"/>
    <property type="match status" value="1"/>
</dbReference>
<feature type="domain" description="RRM" evidence="2">
    <location>
        <begin position="90"/>
        <end position="162"/>
    </location>
</feature>
<sequence length="168" mass="19445">MSTNYNCSECKKLKIKSEDDDKIITSLRKKVIGLQDDLLFAQKEIIELKHELISSGKLNSVTQSNYDNHENLRVYFSTKQQKNTVNGDRLKLFFGNVVRPITKNILISNVEDAFGRVVDYYKDPNSPFAFVYFADENGYNAALNQGKILIEGINVRIEMPYNQRNYYQ</sequence>
<gene>
    <name evidence="3" type="ORF">FCALED_LOCUS10148</name>
</gene>
<dbReference type="GO" id="GO:0003723">
    <property type="term" value="F:RNA binding"/>
    <property type="evidence" value="ECO:0007669"/>
    <property type="project" value="UniProtKB-UniRule"/>
</dbReference>
<dbReference type="OrthoDB" id="2314798at2759"/>
<accession>A0A9N9DED5</accession>
<evidence type="ECO:0000313" key="3">
    <source>
        <dbReference type="EMBL" id="CAG8632568.1"/>
    </source>
</evidence>
<dbReference type="InterPro" id="IPR012677">
    <property type="entry name" value="Nucleotide-bd_a/b_plait_sf"/>
</dbReference>
<reference evidence="3" key="1">
    <citation type="submission" date="2021-06" db="EMBL/GenBank/DDBJ databases">
        <authorList>
            <person name="Kallberg Y."/>
            <person name="Tangrot J."/>
            <person name="Rosling A."/>
        </authorList>
    </citation>
    <scope>NUCLEOTIDE SEQUENCE</scope>
    <source>
        <strain evidence="3">UK204</strain>
    </source>
</reference>
<comment type="caution">
    <text evidence="3">The sequence shown here is derived from an EMBL/GenBank/DDBJ whole genome shotgun (WGS) entry which is preliminary data.</text>
</comment>
<name>A0A9N9DED5_9GLOM</name>
<evidence type="ECO:0000259" key="2">
    <source>
        <dbReference type="PROSITE" id="PS50102"/>
    </source>
</evidence>
<keyword evidence="1" id="KW-0694">RNA-binding</keyword>